<dbReference type="Pfam" id="PF10442">
    <property type="entry name" value="FIST_C"/>
    <property type="match status" value="1"/>
</dbReference>
<name>A0A0R1VS54_9LACO</name>
<protein>
    <submittedName>
        <fullName evidence="3">FIST domain containing protein</fullName>
    </submittedName>
</protein>
<feature type="domain" description="FIST" evidence="1">
    <location>
        <begin position="20"/>
        <end position="201"/>
    </location>
</feature>
<feature type="domain" description="FIST C-domain" evidence="2">
    <location>
        <begin position="202"/>
        <end position="329"/>
    </location>
</feature>
<keyword evidence="4" id="KW-1185">Reference proteome</keyword>
<dbReference type="InterPro" id="IPR019494">
    <property type="entry name" value="FIST_C"/>
</dbReference>
<dbReference type="STRING" id="1423750.FC89_GL001389"/>
<proteinExistence type="predicted"/>
<evidence type="ECO:0000259" key="2">
    <source>
        <dbReference type="SMART" id="SM01204"/>
    </source>
</evidence>
<dbReference type="Proteomes" id="UP000051451">
    <property type="component" value="Unassembled WGS sequence"/>
</dbReference>
<evidence type="ECO:0000259" key="1">
    <source>
        <dbReference type="SMART" id="SM00897"/>
    </source>
</evidence>
<reference evidence="3 4" key="1">
    <citation type="journal article" date="2015" name="Genome Announc.">
        <title>Expanding the biotechnology potential of lactobacilli through comparative genomics of 213 strains and associated genera.</title>
        <authorList>
            <person name="Sun Z."/>
            <person name="Harris H.M."/>
            <person name="McCann A."/>
            <person name="Guo C."/>
            <person name="Argimon S."/>
            <person name="Zhang W."/>
            <person name="Yang X."/>
            <person name="Jeffery I.B."/>
            <person name="Cooney J.C."/>
            <person name="Kagawa T.F."/>
            <person name="Liu W."/>
            <person name="Song Y."/>
            <person name="Salvetti E."/>
            <person name="Wrobel A."/>
            <person name="Rasinkangas P."/>
            <person name="Parkhill J."/>
            <person name="Rea M.C."/>
            <person name="O'Sullivan O."/>
            <person name="Ritari J."/>
            <person name="Douillard F.P."/>
            <person name="Paul Ross R."/>
            <person name="Yang R."/>
            <person name="Briner A.E."/>
            <person name="Felis G.E."/>
            <person name="de Vos W.M."/>
            <person name="Barrangou R."/>
            <person name="Klaenhammer T.R."/>
            <person name="Caufield P.W."/>
            <person name="Cui Y."/>
            <person name="Zhang H."/>
            <person name="O'Toole P.W."/>
        </authorList>
    </citation>
    <scope>NUCLEOTIDE SEQUENCE [LARGE SCALE GENOMIC DNA]</scope>
    <source>
        <strain evidence="3 4">DSM 18630</strain>
    </source>
</reference>
<organism evidence="3 4">
    <name type="scientific">Liquorilactobacillus ghanensis DSM 18630</name>
    <dbReference type="NCBI Taxonomy" id="1423750"/>
    <lineage>
        <taxon>Bacteria</taxon>
        <taxon>Bacillati</taxon>
        <taxon>Bacillota</taxon>
        <taxon>Bacilli</taxon>
        <taxon>Lactobacillales</taxon>
        <taxon>Lactobacillaceae</taxon>
        <taxon>Liquorilactobacillus</taxon>
    </lineage>
</organism>
<dbReference type="OrthoDB" id="9770293at2"/>
<gene>
    <name evidence="3" type="ORF">FC89_GL001389</name>
</gene>
<dbReference type="PANTHER" id="PTHR40252:SF2">
    <property type="entry name" value="BLR0328 PROTEIN"/>
    <property type="match status" value="1"/>
</dbReference>
<dbReference type="Pfam" id="PF08495">
    <property type="entry name" value="FIST"/>
    <property type="match status" value="1"/>
</dbReference>
<dbReference type="InterPro" id="IPR013702">
    <property type="entry name" value="FIST_domain_N"/>
</dbReference>
<evidence type="ECO:0000313" key="4">
    <source>
        <dbReference type="Proteomes" id="UP000051451"/>
    </source>
</evidence>
<accession>A0A0R1VS54</accession>
<evidence type="ECO:0000313" key="3">
    <source>
        <dbReference type="EMBL" id="KRM05683.1"/>
    </source>
</evidence>
<sequence>MMETISFSDADSIKQYALSHSDQDLILFGKNQLVAQAIKFMPENVVLCSSESLVTATQVSQTGFSGLTFASQYAQLVPISEPPILSLTRLQQAYHRVETKPNAFLFLLCDGYRAHEEMILTTFYFLNHRFKMIGGSAGDIQQGKTLLSLGTRRLTNLAIFFDLPAEVSLIKENLYLPTGKRMLVTKADPLKRVVYTFNGRPAAEEYASQLGISVAKLADTFIKHPLGKKLDNEIYINSPQKINADHSMSFYAQIIPNTFLEVLAPGNIEQILAHTRQQIDHAQLIFSIHCTLRNQYLLQTQQWPKVLKSLNQSATQQLGFISNGEQFNWQHFNQTMVLLAIKEKRK</sequence>
<comment type="caution">
    <text evidence="3">The sequence shown here is derived from an EMBL/GenBank/DDBJ whole genome shotgun (WGS) entry which is preliminary data.</text>
</comment>
<dbReference type="PANTHER" id="PTHR40252">
    <property type="entry name" value="BLR0328 PROTEIN"/>
    <property type="match status" value="1"/>
</dbReference>
<dbReference type="SMART" id="SM01204">
    <property type="entry name" value="FIST_C"/>
    <property type="match status" value="1"/>
</dbReference>
<dbReference type="EMBL" id="AZGB01000018">
    <property type="protein sequence ID" value="KRM05683.1"/>
    <property type="molecule type" value="Genomic_DNA"/>
</dbReference>
<dbReference type="PATRIC" id="fig|1423750.3.peg.1423"/>
<dbReference type="SMART" id="SM00897">
    <property type="entry name" value="FIST"/>
    <property type="match status" value="1"/>
</dbReference>
<dbReference type="AlphaFoldDB" id="A0A0R1VS54"/>